<gene>
    <name evidence="2" type="ORF">Q31a_13850</name>
</gene>
<reference evidence="2 3" key="1">
    <citation type="submission" date="2019-02" db="EMBL/GenBank/DDBJ databases">
        <title>Deep-cultivation of Planctomycetes and their phenomic and genomic characterization uncovers novel biology.</title>
        <authorList>
            <person name="Wiegand S."/>
            <person name="Jogler M."/>
            <person name="Boedeker C."/>
            <person name="Pinto D."/>
            <person name="Vollmers J."/>
            <person name="Rivas-Marin E."/>
            <person name="Kohn T."/>
            <person name="Peeters S.H."/>
            <person name="Heuer A."/>
            <person name="Rast P."/>
            <person name="Oberbeckmann S."/>
            <person name="Bunk B."/>
            <person name="Jeske O."/>
            <person name="Meyerdierks A."/>
            <person name="Storesund J.E."/>
            <person name="Kallscheuer N."/>
            <person name="Luecker S."/>
            <person name="Lage O.M."/>
            <person name="Pohl T."/>
            <person name="Merkel B.J."/>
            <person name="Hornburger P."/>
            <person name="Mueller R.-W."/>
            <person name="Bruemmer F."/>
            <person name="Labrenz M."/>
            <person name="Spormann A.M."/>
            <person name="Op den Camp H."/>
            <person name="Overmann J."/>
            <person name="Amann R."/>
            <person name="Jetten M.S.M."/>
            <person name="Mascher T."/>
            <person name="Medema M.H."/>
            <person name="Devos D.P."/>
            <person name="Kaster A.-K."/>
            <person name="Ovreas L."/>
            <person name="Rohde M."/>
            <person name="Galperin M.Y."/>
            <person name="Jogler C."/>
        </authorList>
    </citation>
    <scope>NUCLEOTIDE SEQUENCE [LARGE SCALE GENOMIC DNA]</scope>
    <source>
        <strain evidence="2 3">Q31a</strain>
    </source>
</reference>
<accession>A0A518G3F4</accession>
<proteinExistence type="predicted"/>
<feature type="signal peptide" evidence="1">
    <location>
        <begin position="1"/>
        <end position="23"/>
    </location>
</feature>
<dbReference type="AlphaFoldDB" id="A0A518G3F4"/>
<sequence precursor="true">MRLSNTIAALLLLSTGFAYTGFAQPGSVDMKNVNMDEFVNNPCPQDLAITNLDYASSQSRLLAHIQGVKKLHLSSSKPTRLAEEFATVLRGAESLYIDNALLSENLIKSCLEGETLDLTLARVSISENVHNLRTNRILNLSMIEVSCSSKLKVVYSETMKHLTLTFPGLSCLYPAKESLVLESLTLLAGKNRDIGANTRWPDHRCRILRLDGFIIKHIDARRMQAERLLITSSVLKSHVQFSHFDEMKISELVLEKCVVN</sequence>
<protein>
    <recommendedName>
        <fullName evidence="4">Receptor L-domain domain-containing protein</fullName>
    </recommendedName>
</protein>
<dbReference type="KEGG" id="ahel:Q31a_13850"/>
<dbReference type="Proteomes" id="UP000318017">
    <property type="component" value="Chromosome"/>
</dbReference>
<name>A0A518G3F4_9BACT</name>
<evidence type="ECO:0000313" key="3">
    <source>
        <dbReference type="Proteomes" id="UP000318017"/>
    </source>
</evidence>
<evidence type="ECO:0000313" key="2">
    <source>
        <dbReference type="EMBL" id="QDV23090.1"/>
    </source>
</evidence>
<dbReference type="EMBL" id="CP036298">
    <property type="protein sequence ID" value="QDV23090.1"/>
    <property type="molecule type" value="Genomic_DNA"/>
</dbReference>
<keyword evidence="3" id="KW-1185">Reference proteome</keyword>
<dbReference type="RefSeq" id="WP_145075609.1">
    <property type="nucleotide sequence ID" value="NZ_CP036298.1"/>
</dbReference>
<evidence type="ECO:0000256" key="1">
    <source>
        <dbReference type="SAM" id="SignalP"/>
    </source>
</evidence>
<feature type="chain" id="PRO_5021745975" description="Receptor L-domain domain-containing protein" evidence="1">
    <location>
        <begin position="24"/>
        <end position="260"/>
    </location>
</feature>
<evidence type="ECO:0008006" key="4">
    <source>
        <dbReference type="Google" id="ProtNLM"/>
    </source>
</evidence>
<keyword evidence="1" id="KW-0732">Signal</keyword>
<organism evidence="2 3">
    <name type="scientific">Aureliella helgolandensis</name>
    <dbReference type="NCBI Taxonomy" id="2527968"/>
    <lineage>
        <taxon>Bacteria</taxon>
        <taxon>Pseudomonadati</taxon>
        <taxon>Planctomycetota</taxon>
        <taxon>Planctomycetia</taxon>
        <taxon>Pirellulales</taxon>
        <taxon>Pirellulaceae</taxon>
        <taxon>Aureliella</taxon>
    </lineage>
</organism>